<dbReference type="InterPro" id="IPR036397">
    <property type="entry name" value="RNaseH_sf"/>
</dbReference>
<dbReference type="GO" id="GO:0015074">
    <property type="term" value="P:DNA integration"/>
    <property type="evidence" value="ECO:0007669"/>
    <property type="project" value="InterPro"/>
</dbReference>
<dbReference type="Gene3D" id="1.10.340.70">
    <property type="match status" value="1"/>
</dbReference>
<feature type="domain" description="Integrase catalytic" evidence="3">
    <location>
        <begin position="198"/>
        <end position="355"/>
    </location>
</feature>
<dbReference type="InterPro" id="IPR012337">
    <property type="entry name" value="RNaseH-like_sf"/>
</dbReference>
<sequence>MDVAGASISCEVLSAICQRHVAVGMKEYFPDTLIAESLGIDASSVPDSFGQDILPSMTLTDWCDVQRGDPLIGHVIRLLEKSKKPTPREIRLEHPEVKLLLRQWHKLGLRGGVLYRQWVDHGKPVYQLVLPQSFRQRALQGIHDEIGHLGAERALHLARNRFYWPGMAKDIEEKCQKCERCFRRKAVVQKAAPMENITTTYPLELICMDYLSLEPDSRDTRNILVITDHFTKFAVAVPTRDQKAKTIAKALWENFIVHYGFPSRLLSDQGRDFESRTIKELCSVIGAIKVRTTPYHPRGNPVERFNRTLLGMLGTLEDKEKHHWRDFVKPLVHAYNCTRNDTTGYSPYELMFGRQPRLPVDFVLGISPDSGDKQTHSEYVNSLRQRLQESYSLATESAQRSRDRNKIRFDKQVRAARLLVGDRVLVRNVNIRGKHKLADRWEHKIHVVTKQIDDSPVYVIKPETGVGPHRTLHRDLLLPCGFLPVQDAAKPDPQVKVTRRLRPRSEKTQNQPGYQSNPESDSSDSMDELYPAIRVPDFTKTGPLLLPEYRACEPVETPAT</sequence>
<dbReference type="Proteomes" id="UP000265180">
    <property type="component" value="Chromosome 6"/>
</dbReference>
<dbReference type="PANTHER" id="PTHR37984:SF15">
    <property type="entry name" value="INTEGRASE CATALYTIC DOMAIN-CONTAINING PROTEIN"/>
    <property type="match status" value="1"/>
</dbReference>
<feature type="compositionally biased region" description="Polar residues" evidence="2">
    <location>
        <begin position="508"/>
        <end position="520"/>
    </location>
</feature>
<dbReference type="FunFam" id="1.10.340.70:FF:000001">
    <property type="entry name" value="Retrovirus-related Pol polyprotein from transposon gypsy-like Protein"/>
    <property type="match status" value="1"/>
</dbReference>
<organism evidence="4 5">
    <name type="scientific">Oryzias latipes</name>
    <name type="common">Japanese rice fish</name>
    <name type="synonym">Japanese killifish</name>
    <dbReference type="NCBI Taxonomy" id="8090"/>
    <lineage>
        <taxon>Eukaryota</taxon>
        <taxon>Metazoa</taxon>
        <taxon>Chordata</taxon>
        <taxon>Craniata</taxon>
        <taxon>Vertebrata</taxon>
        <taxon>Euteleostomi</taxon>
        <taxon>Actinopterygii</taxon>
        <taxon>Neopterygii</taxon>
        <taxon>Teleostei</taxon>
        <taxon>Neoteleostei</taxon>
        <taxon>Acanthomorphata</taxon>
        <taxon>Ovalentaria</taxon>
        <taxon>Atherinomorphae</taxon>
        <taxon>Beloniformes</taxon>
        <taxon>Adrianichthyidae</taxon>
        <taxon>Oryziinae</taxon>
        <taxon>Oryzias</taxon>
    </lineage>
</organism>
<dbReference type="FunFam" id="3.30.420.10:FF:000269">
    <property type="entry name" value="Uncharacterized protein"/>
    <property type="match status" value="1"/>
</dbReference>
<dbReference type="InterPro" id="IPR050951">
    <property type="entry name" value="Retrovirus_Pol_polyprotein"/>
</dbReference>
<feature type="region of interest" description="Disordered" evidence="2">
    <location>
        <begin position="489"/>
        <end position="533"/>
    </location>
</feature>
<evidence type="ECO:0000313" key="4">
    <source>
        <dbReference type="Ensembl" id="ENSORLP00020007544.1"/>
    </source>
</evidence>
<dbReference type="PROSITE" id="PS50994">
    <property type="entry name" value="INTEGRASE"/>
    <property type="match status" value="1"/>
</dbReference>
<dbReference type="InterPro" id="IPR001584">
    <property type="entry name" value="Integrase_cat-core"/>
</dbReference>
<dbReference type="Pfam" id="PF17921">
    <property type="entry name" value="Integrase_H2C2"/>
    <property type="match status" value="1"/>
</dbReference>
<protein>
    <recommendedName>
        <fullName evidence="1">Gypsy retrotransposon integrase-like protein 1</fullName>
    </recommendedName>
</protein>
<reference evidence="4" key="3">
    <citation type="submission" date="2025-08" db="UniProtKB">
        <authorList>
            <consortium name="Ensembl"/>
        </authorList>
    </citation>
    <scope>IDENTIFICATION</scope>
    <source>
        <strain evidence="4">HNI</strain>
    </source>
</reference>
<dbReference type="Ensembl" id="ENSORLT00020002711.1">
    <property type="protein sequence ID" value="ENSORLP00020007544.1"/>
    <property type="gene ID" value="ENSORLG00020008403.1"/>
</dbReference>
<name>A0A3P9KGV5_ORYLA</name>
<proteinExistence type="predicted"/>
<dbReference type="SUPFAM" id="SSF53098">
    <property type="entry name" value="Ribonuclease H-like"/>
    <property type="match status" value="1"/>
</dbReference>
<dbReference type="Gene3D" id="3.30.420.10">
    <property type="entry name" value="Ribonuclease H-like superfamily/Ribonuclease H"/>
    <property type="match status" value="1"/>
</dbReference>
<evidence type="ECO:0000256" key="2">
    <source>
        <dbReference type="SAM" id="MobiDB-lite"/>
    </source>
</evidence>
<evidence type="ECO:0000313" key="5">
    <source>
        <dbReference type="Proteomes" id="UP000265180"/>
    </source>
</evidence>
<reference evidence="4 5" key="2">
    <citation type="submission" date="2017-04" db="EMBL/GenBank/DDBJ databases">
        <title>CpG methylation of centromeres and impact of large insertions on vertebrate speciation.</title>
        <authorList>
            <person name="Ichikawa K."/>
            <person name="Yoshimura J."/>
            <person name="Morishita S."/>
        </authorList>
    </citation>
    <scope>NUCLEOTIDE SEQUENCE</scope>
    <source>
        <strain evidence="4 5">HNI</strain>
    </source>
</reference>
<dbReference type="InterPro" id="IPR041588">
    <property type="entry name" value="Integrase_H2C2"/>
</dbReference>
<accession>A0A3P9KGV5</accession>
<reference evidence="4" key="4">
    <citation type="submission" date="2025-09" db="UniProtKB">
        <authorList>
            <consortium name="Ensembl"/>
        </authorList>
    </citation>
    <scope>IDENTIFICATION</scope>
    <source>
        <strain evidence="4">HNI</strain>
    </source>
</reference>
<dbReference type="GO" id="GO:0003676">
    <property type="term" value="F:nucleic acid binding"/>
    <property type="evidence" value="ECO:0007669"/>
    <property type="project" value="InterPro"/>
</dbReference>
<reference key="1">
    <citation type="journal article" date="2007" name="Nature">
        <title>The medaka draft genome and insights into vertebrate genome evolution.</title>
        <authorList>
            <person name="Kasahara M."/>
            <person name="Naruse K."/>
            <person name="Sasaki S."/>
            <person name="Nakatani Y."/>
            <person name="Qu W."/>
            <person name="Ahsan B."/>
            <person name="Yamada T."/>
            <person name="Nagayasu Y."/>
            <person name="Doi K."/>
            <person name="Kasai Y."/>
            <person name="Jindo T."/>
            <person name="Kobayashi D."/>
            <person name="Shimada A."/>
            <person name="Toyoda A."/>
            <person name="Kuroki Y."/>
            <person name="Fujiyama A."/>
            <person name="Sasaki T."/>
            <person name="Shimizu A."/>
            <person name="Asakawa S."/>
            <person name="Shimizu N."/>
            <person name="Hashimoto S."/>
            <person name="Yang J."/>
            <person name="Lee Y."/>
            <person name="Matsushima K."/>
            <person name="Sugano S."/>
            <person name="Sakaizumi M."/>
            <person name="Narita T."/>
            <person name="Ohishi K."/>
            <person name="Haga S."/>
            <person name="Ohta F."/>
            <person name="Nomoto H."/>
            <person name="Nogata K."/>
            <person name="Morishita T."/>
            <person name="Endo T."/>
            <person name="Shin-I T."/>
            <person name="Takeda H."/>
            <person name="Morishita S."/>
            <person name="Kohara Y."/>
        </authorList>
    </citation>
    <scope>NUCLEOTIDE SEQUENCE [LARGE SCALE GENOMIC DNA]</scope>
    <source>
        <strain>Hd-rR</strain>
    </source>
</reference>
<dbReference type="PANTHER" id="PTHR37984">
    <property type="entry name" value="PROTEIN CBG26694"/>
    <property type="match status" value="1"/>
</dbReference>
<dbReference type="Pfam" id="PF00665">
    <property type="entry name" value="rve"/>
    <property type="match status" value="1"/>
</dbReference>
<dbReference type="AlphaFoldDB" id="A0A3P9KGV5"/>
<evidence type="ECO:0000259" key="3">
    <source>
        <dbReference type="PROSITE" id="PS50994"/>
    </source>
</evidence>
<evidence type="ECO:0000256" key="1">
    <source>
        <dbReference type="ARBA" id="ARBA00039658"/>
    </source>
</evidence>